<keyword evidence="2" id="KW-0732">Signal</keyword>
<dbReference type="AlphaFoldDB" id="A0A1H5CJN6"/>
<dbReference type="Gene3D" id="3.40.50.1820">
    <property type="entry name" value="alpha/beta hydrolase"/>
    <property type="match status" value="1"/>
</dbReference>
<feature type="domain" description="AB hydrolase-1" evidence="3">
    <location>
        <begin position="72"/>
        <end position="333"/>
    </location>
</feature>
<evidence type="ECO:0000313" key="5">
    <source>
        <dbReference type="Proteomes" id="UP000199622"/>
    </source>
</evidence>
<dbReference type="GO" id="GO:0016020">
    <property type="term" value="C:membrane"/>
    <property type="evidence" value="ECO:0007669"/>
    <property type="project" value="TreeGrafter"/>
</dbReference>
<protein>
    <submittedName>
        <fullName evidence="4">Pimeloyl-ACP methyl ester carboxylesterase</fullName>
    </submittedName>
</protein>
<keyword evidence="5" id="KW-1185">Reference proteome</keyword>
<accession>A0A1H5CJN6</accession>
<evidence type="ECO:0000313" key="4">
    <source>
        <dbReference type="EMBL" id="SED66825.1"/>
    </source>
</evidence>
<organism evidence="4 5">
    <name type="scientific">Amycolatopsis tolypomycina</name>
    <dbReference type="NCBI Taxonomy" id="208445"/>
    <lineage>
        <taxon>Bacteria</taxon>
        <taxon>Bacillati</taxon>
        <taxon>Actinomycetota</taxon>
        <taxon>Actinomycetes</taxon>
        <taxon>Pseudonocardiales</taxon>
        <taxon>Pseudonocardiaceae</taxon>
        <taxon>Amycolatopsis</taxon>
    </lineage>
</organism>
<dbReference type="InterPro" id="IPR000073">
    <property type="entry name" value="AB_hydrolase_1"/>
</dbReference>
<feature type="chain" id="PRO_5011519264" evidence="2">
    <location>
        <begin position="30"/>
        <end position="350"/>
    </location>
</feature>
<proteinExistence type="predicted"/>
<dbReference type="Proteomes" id="UP000199622">
    <property type="component" value="Unassembled WGS sequence"/>
</dbReference>
<keyword evidence="1" id="KW-0378">Hydrolase</keyword>
<dbReference type="PANTHER" id="PTHR43798">
    <property type="entry name" value="MONOACYLGLYCEROL LIPASE"/>
    <property type="match status" value="1"/>
</dbReference>
<evidence type="ECO:0000256" key="2">
    <source>
        <dbReference type="SAM" id="SignalP"/>
    </source>
</evidence>
<dbReference type="Pfam" id="PF12697">
    <property type="entry name" value="Abhydrolase_6"/>
    <property type="match status" value="1"/>
</dbReference>
<dbReference type="STRING" id="208445.SAMN04489727_8817"/>
<dbReference type="InterPro" id="IPR050266">
    <property type="entry name" value="AB_hydrolase_sf"/>
</dbReference>
<reference evidence="5" key="1">
    <citation type="submission" date="2016-10" db="EMBL/GenBank/DDBJ databases">
        <authorList>
            <person name="Varghese N."/>
            <person name="Submissions S."/>
        </authorList>
    </citation>
    <scope>NUCLEOTIDE SEQUENCE [LARGE SCALE GENOMIC DNA]</scope>
    <source>
        <strain evidence="5">DSM 44544</strain>
    </source>
</reference>
<dbReference type="InterPro" id="IPR029058">
    <property type="entry name" value="AB_hydrolase_fold"/>
</dbReference>
<sequence>MRLLLRRLATAAVALLCAGTVLTPAQASAAEAACQNLNIPVSLLEVPLLGLKDQTMYGRLCVPPGGSRTLQVLVPGGTYSSAYYDPPGLAATRSFRRAVNNAGYATLAVDRVGSGRSSKPLSELLSATSQANAVHHAIQAMRTGAVGPRFDRIVLVGHSLGSATAIIEAAGFRDVDGVVVTGFTHRVAALTVLPTLVALSPAVLDEKMSKVVGLDAGYLTTMQGMRYSAFHSPGPFDQQVVDADEATKDLIAPGEIVDAVVIGLVLPYSRRITVPVLVAMGEQDGVFCGPLASDCSSAESLRQGETGFYSPEARLRTFVVPGYGHSINFAPNAPLLHDAVTGWMHELVGR</sequence>
<dbReference type="RefSeq" id="WP_244170600.1">
    <property type="nucleotide sequence ID" value="NZ_FNSO01000004.1"/>
</dbReference>
<feature type="signal peptide" evidence="2">
    <location>
        <begin position="1"/>
        <end position="29"/>
    </location>
</feature>
<dbReference type="PANTHER" id="PTHR43798:SF31">
    <property type="entry name" value="AB HYDROLASE SUPERFAMILY PROTEIN YCLE"/>
    <property type="match status" value="1"/>
</dbReference>
<gene>
    <name evidence="4" type="ORF">SAMN04489727_8817</name>
</gene>
<dbReference type="EMBL" id="FNSO01000004">
    <property type="protein sequence ID" value="SED66825.1"/>
    <property type="molecule type" value="Genomic_DNA"/>
</dbReference>
<dbReference type="SUPFAM" id="SSF53474">
    <property type="entry name" value="alpha/beta-Hydrolases"/>
    <property type="match status" value="1"/>
</dbReference>
<evidence type="ECO:0000259" key="3">
    <source>
        <dbReference type="Pfam" id="PF12697"/>
    </source>
</evidence>
<name>A0A1H5CJN6_9PSEU</name>
<dbReference type="GO" id="GO:0016787">
    <property type="term" value="F:hydrolase activity"/>
    <property type="evidence" value="ECO:0007669"/>
    <property type="project" value="UniProtKB-KW"/>
</dbReference>
<evidence type="ECO:0000256" key="1">
    <source>
        <dbReference type="ARBA" id="ARBA00022801"/>
    </source>
</evidence>